<evidence type="ECO:0000256" key="1">
    <source>
        <dbReference type="SAM" id="MobiDB-lite"/>
    </source>
</evidence>
<name>A0A1R3JHI0_9ROSI</name>
<dbReference type="EMBL" id="AWUE01016081">
    <property type="protein sequence ID" value="OMO94313.1"/>
    <property type="molecule type" value="Genomic_DNA"/>
</dbReference>
<organism evidence="2 3">
    <name type="scientific">Corchorus olitorius</name>
    <dbReference type="NCBI Taxonomy" id="93759"/>
    <lineage>
        <taxon>Eukaryota</taxon>
        <taxon>Viridiplantae</taxon>
        <taxon>Streptophyta</taxon>
        <taxon>Embryophyta</taxon>
        <taxon>Tracheophyta</taxon>
        <taxon>Spermatophyta</taxon>
        <taxon>Magnoliopsida</taxon>
        <taxon>eudicotyledons</taxon>
        <taxon>Gunneridae</taxon>
        <taxon>Pentapetalae</taxon>
        <taxon>rosids</taxon>
        <taxon>malvids</taxon>
        <taxon>Malvales</taxon>
        <taxon>Malvaceae</taxon>
        <taxon>Grewioideae</taxon>
        <taxon>Apeibeae</taxon>
        <taxon>Corchorus</taxon>
    </lineage>
</organism>
<proteinExistence type="predicted"/>
<keyword evidence="3" id="KW-1185">Reference proteome</keyword>
<dbReference type="PANTHER" id="PTHR35317:SF31">
    <property type="entry name" value="DUF4219 DOMAIN-CONTAINING PROTEIN"/>
    <property type="match status" value="1"/>
</dbReference>
<evidence type="ECO:0000313" key="2">
    <source>
        <dbReference type="EMBL" id="OMO94313.1"/>
    </source>
</evidence>
<protein>
    <submittedName>
        <fullName evidence="2">Uncharacterized protein</fullName>
    </submittedName>
</protein>
<accession>A0A1R3JHI0</accession>
<gene>
    <name evidence="2" type="ORF">COLO4_16412</name>
</gene>
<feature type="region of interest" description="Disordered" evidence="1">
    <location>
        <begin position="1"/>
        <end position="20"/>
    </location>
</feature>
<sequence>MSYDSSGSSTTPTLLAKNNATTTRADGLPPLITINAAAQLPIKLSQHMIDGSNRINYYYIGEHSDNIRMLEDETVKQYADRIMIVVNKIRLLGDNNFGETRVIDKIMSTLPEKYENTIATMEMISEDDECTLKEL</sequence>
<dbReference type="AlphaFoldDB" id="A0A1R3JHI0"/>
<evidence type="ECO:0000313" key="3">
    <source>
        <dbReference type="Proteomes" id="UP000187203"/>
    </source>
</evidence>
<dbReference type="OrthoDB" id="1001766at2759"/>
<dbReference type="Proteomes" id="UP000187203">
    <property type="component" value="Unassembled WGS sequence"/>
</dbReference>
<comment type="caution">
    <text evidence="2">The sequence shown here is derived from an EMBL/GenBank/DDBJ whole genome shotgun (WGS) entry which is preliminary data.</text>
</comment>
<reference evidence="3" key="1">
    <citation type="submission" date="2013-09" db="EMBL/GenBank/DDBJ databases">
        <title>Corchorus olitorius genome sequencing.</title>
        <authorList>
            <person name="Alam M."/>
            <person name="Haque M.S."/>
            <person name="Islam M.S."/>
            <person name="Emdad E.M."/>
            <person name="Islam M.M."/>
            <person name="Ahmed B."/>
            <person name="Halim A."/>
            <person name="Hossen Q.M.M."/>
            <person name="Hossain M.Z."/>
            <person name="Ahmed R."/>
            <person name="Khan M.M."/>
            <person name="Islam R."/>
            <person name="Rashid M.M."/>
            <person name="Khan S.A."/>
            <person name="Rahman M.S."/>
            <person name="Alam M."/>
            <person name="Yahiya A.S."/>
            <person name="Khan M.S."/>
            <person name="Azam M.S."/>
            <person name="Haque T."/>
            <person name="Lashkar M.Z.H."/>
            <person name="Akhand A.I."/>
            <person name="Morshed G."/>
            <person name="Roy S."/>
            <person name="Uddin K.S."/>
            <person name="Rabeya T."/>
            <person name="Hossain A.S."/>
            <person name="Chowdhury A."/>
            <person name="Snigdha A.R."/>
            <person name="Mortoza M.S."/>
            <person name="Matin S.A."/>
            <person name="Hoque S.M.E."/>
            <person name="Islam M.K."/>
            <person name="Roy D.K."/>
            <person name="Haider R."/>
            <person name="Moosa M.M."/>
            <person name="Elias S.M."/>
            <person name="Hasan A.M."/>
            <person name="Jahan S."/>
            <person name="Shafiuddin M."/>
            <person name="Mahmood N."/>
            <person name="Shommy N.S."/>
        </authorList>
    </citation>
    <scope>NUCLEOTIDE SEQUENCE [LARGE SCALE GENOMIC DNA]</scope>
    <source>
        <strain evidence="3">cv. O-4</strain>
    </source>
</reference>
<dbReference type="Pfam" id="PF14223">
    <property type="entry name" value="Retrotran_gag_2"/>
    <property type="match status" value="1"/>
</dbReference>
<dbReference type="PANTHER" id="PTHR35317">
    <property type="entry name" value="OS04G0629600 PROTEIN"/>
    <property type="match status" value="1"/>
</dbReference>